<evidence type="ECO:0000256" key="1">
    <source>
        <dbReference type="SAM" id="MobiDB-lite"/>
    </source>
</evidence>
<accession>A0A0C9V0A7</accession>
<sequence length="1108" mass="127470">MSRIKRVVLRVPDPLPAPTVTSPNIFGLFRKYLTEPTYDPDSPSLTSQNISSPSQDASNSLGGSQTEEMASSSEYWPFSNYSQFSFGRLWNSNKTGTLSDGFFNETIKTLTDPQFSADDLKGWSARKMKQQLTSMDKQPATESELPEAVCTSDDWKRNVTVTISIPEGKKFWKSPEGLKFNVPGLHYRSIVELIKKVYSTASNIHLSPFELFHKKSDGEMERVYGELYSSPAYLEEQRKLSSLPETPYERIIAPLMFWSDSTHLTNFGTANLWPIYAMFGSQSKLQRGKLSTRLCHHIAYIPSLPDSIQDVIRELTGGTAASGPVLTHCKRKLMHAIWKLLLDDEFCKAYDNGILILCADGIRRLVYPRIFTYSADYPEKVLLATIRDQGLCLCPRCYIKKDKVHEMGMVRDMSNREKNVRKDDHLRRYDIQKARSLIYEKGVPVNGAAIESILKPLSRVPTVNAFSERLQTRGFEYHPIFVVDFLHEIELGVWKATLTHLIRLLYAQDSKHAPHELNQRFRQIPTFGGDTIRRFSDNVSEMKKLAVRDFEDILQCSLPAFEGLLEEPFNTLLQDVLFIFCYWHGVAKLHMHTDSTIDLLSQLTKQFGSLIRKFEKETAQRYVTQELPRERAARARREAAVASKISGNDVMPVDPSKLAKKRKTLNLNTYKFHAMGDYPNVIRRVGSIESYSTQRGESEHRIAKQRYSRAWKKDTALSMTNMERRDNNMRILADKVHQRIASSKEELVVDEPLPLIDPKDHWAISFSEKRNCIEIGNFLTENRGDPAVKGFYSRLQDHLLARILGQNSDDDELNFTHDQRMRVLIIGDNMFEHARLRINFTSYDLRRCQDTLNPKGDNRDIMVCAQDDPNSPSFHPYWYARIIGIYHVNILYRREDGTMEPPRIMHFLWVRWFGRDSSYRSGPQYHCLDRIGFVHDEDDTEPFGFVDPARIIRSVHLIPTFAHGKTKELLGKSIAQRYQEDQEEDWQFFYVNRFVDRDMLMRYMGGGIGHSIQYNTINSTGFEESDDTGEDLDTDSRQSPGPDTSRTQLGIEEQLAADIIKLNEEDYEEVVEDLEEEVEDDLEDGDGEEEAGEGIEDEAEDNEGYESP</sequence>
<reference evidence="2 3" key="1">
    <citation type="submission" date="2014-06" db="EMBL/GenBank/DDBJ databases">
        <title>Evolutionary Origins and Diversification of the Mycorrhizal Mutualists.</title>
        <authorList>
            <consortium name="DOE Joint Genome Institute"/>
            <consortium name="Mycorrhizal Genomics Consortium"/>
            <person name="Kohler A."/>
            <person name="Kuo A."/>
            <person name="Nagy L.G."/>
            <person name="Floudas D."/>
            <person name="Copeland A."/>
            <person name="Barry K.W."/>
            <person name="Cichocki N."/>
            <person name="Veneault-Fourrey C."/>
            <person name="LaButti K."/>
            <person name="Lindquist E.A."/>
            <person name="Lipzen A."/>
            <person name="Lundell T."/>
            <person name="Morin E."/>
            <person name="Murat C."/>
            <person name="Riley R."/>
            <person name="Ohm R."/>
            <person name="Sun H."/>
            <person name="Tunlid A."/>
            <person name="Henrissat B."/>
            <person name="Grigoriev I.V."/>
            <person name="Hibbett D.S."/>
            <person name="Martin F."/>
        </authorList>
    </citation>
    <scope>NUCLEOTIDE SEQUENCE [LARGE SCALE GENOMIC DNA]</scope>
    <source>
        <strain evidence="2 3">SS14</strain>
    </source>
</reference>
<feature type="compositionally biased region" description="Polar residues" evidence="1">
    <location>
        <begin position="1037"/>
        <end position="1048"/>
    </location>
</feature>
<feature type="region of interest" description="Disordered" evidence="1">
    <location>
        <begin position="39"/>
        <end position="68"/>
    </location>
</feature>
<feature type="compositionally biased region" description="Polar residues" evidence="1">
    <location>
        <begin position="43"/>
        <end position="68"/>
    </location>
</feature>
<evidence type="ECO:0000313" key="3">
    <source>
        <dbReference type="Proteomes" id="UP000054279"/>
    </source>
</evidence>
<feature type="region of interest" description="Disordered" evidence="1">
    <location>
        <begin position="1019"/>
        <end position="1108"/>
    </location>
</feature>
<dbReference type="Pfam" id="PF18759">
    <property type="entry name" value="Plavaka"/>
    <property type="match status" value="1"/>
</dbReference>
<dbReference type="Proteomes" id="UP000054279">
    <property type="component" value="Unassembled WGS sequence"/>
</dbReference>
<dbReference type="EMBL" id="KN837143">
    <property type="protein sequence ID" value="KIJ40524.1"/>
    <property type="molecule type" value="Genomic_DNA"/>
</dbReference>
<dbReference type="InterPro" id="IPR041078">
    <property type="entry name" value="Plavaka"/>
</dbReference>
<dbReference type="HOGENOM" id="CLU_002498_0_1_1"/>
<dbReference type="AlphaFoldDB" id="A0A0C9V0A7"/>
<dbReference type="OrthoDB" id="2687259at2759"/>
<gene>
    <name evidence="2" type="ORF">M422DRAFT_173566</name>
</gene>
<organism evidence="2 3">
    <name type="scientific">Sphaerobolus stellatus (strain SS14)</name>
    <dbReference type="NCBI Taxonomy" id="990650"/>
    <lineage>
        <taxon>Eukaryota</taxon>
        <taxon>Fungi</taxon>
        <taxon>Dikarya</taxon>
        <taxon>Basidiomycota</taxon>
        <taxon>Agaricomycotina</taxon>
        <taxon>Agaricomycetes</taxon>
        <taxon>Phallomycetidae</taxon>
        <taxon>Geastrales</taxon>
        <taxon>Sphaerobolaceae</taxon>
        <taxon>Sphaerobolus</taxon>
    </lineage>
</organism>
<proteinExistence type="predicted"/>
<name>A0A0C9V0A7_SPHS4</name>
<protein>
    <submittedName>
        <fullName evidence="2">Uncharacterized protein</fullName>
    </submittedName>
</protein>
<feature type="compositionally biased region" description="Acidic residues" evidence="1">
    <location>
        <begin position="1065"/>
        <end position="1108"/>
    </location>
</feature>
<evidence type="ECO:0000313" key="2">
    <source>
        <dbReference type="EMBL" id="KIJ40524.1"/>
    </source>
</evidence>
<keyword evidence="3" id="KW-1185">Reference proteome</keyword>
<feature type="compositionally biased region" description="Acidic residues" evidence="1">
    <location>
        <begin position="1023"/>
        <end position="1033"/>
    </location>
</feature>